<sequence length="81" mass="8691">MRYVAVSTDENDKTIKDGPFELDDPSQRTVQEGQRLMPEDAALAAGYHYASDGAFAPDQPAADDGDGDDGDQGDQGDQDQQ</sequence>
<feature type="compositionally biased region" description="Acidic residues" evidence="1">
    <location>
        <begin position="61"/>
        <end position="81"/>
    </location>
</feature>
<name>A0ABV9AGF9_9ACTN</name>
<reference evidence="3" key="1">
    <citation type="journal article" date="2019" name="Int. J. Syst. Evol. Microbiol.">
        <title>The Global Catalogue of Microorganisms (GCM) 10K type strain sequencing project: providing services to taxonomists for standard genome sequencing and annotation.</title>
        <authorList>
            <consortium name="The Broad Institute Genomics Platform"/>
            <consortium name="The Broad Institute Genome Sequencing Center for Infectious Disease"/>
            <person name="Wu L."/>
            <person name="Ma J."/>
        </authorList>
    </citation>
    <scope>NUCLEOTIDE SEQUENCE [LARGE SCALE GENOMIC DNA]</scope>
    <source>
        <strain evidence="3">CGMCC 4.7177</strain>
    </source>
</reference>
<evidence type="ECO:0000313" key="3">
    <source>
        <dbReference type="Proteomes" id="UP001595839"/>
    </source>
</evidence>
<gene>
    <name evidence="2" type="ORF">ACFPIH_03145</name>
</gene>
<feature type="compositionally biased region" description="Basic and acidic residues" evidence="1">
    <location>
        <begin position="10"/>
        <end position="19"/>
    </location>
</feature>
<proteinExistence type="predicted"/>
<evidence type="ECO:0000256" key="1">
    <source>
        <dbReference type="SAM" id="MobiDB-lite"/>
    </source>
</evidence>
<feature type="region of interest" description="Disordered" evidence="1">
    <location>
        <begin position="1"/>
        <end position="29"/>
    </location>
</feature>
<accession>A0ABV9AGF9</accession>
<evidence type="ECO:0000313" key="2">
    <source>
        <dbReference type="EMBL" id="MFC4498527.1"/>
    </source>
</evidence>
<organism evidence="2 3">
    <name type="scientific">Streptomyces vulcanius</name>
    <dbReference type="NCBI Taxonomy" id="1441876"/>
    <lineage>
        <taxon>Bacteria</taxon>
        <taxon>Bacillati</taxon>
        <taxon>Actinomycetota</taxon>
        <taxon>Actinomycetes</taxon>
        <taxon>Kitasatosporales</taxon>
        <taxon>Streptomycetaceae</taxon>
        <taxon>Streptomyces</taxon>
    </lineage>
</organism>
<keyword evidence="3" id="KW-1185">Reference proteome</keyword>
<dbReference type="RefSeq" id="WP_381167929.1">
    <property type="nucleotide sequence ID" value="NZ_JBHSFK010000002.1"/>
</dbReference>
<feature type="region of interest" description="Disordered" evidence="1">
    <location>
        <begin position="51"/>
        <end position="81"/>
    </location>
</feature>
<dbReference type="Proteomes" id="UP001595839">
    <property type="component" value="Unassembled WGS sequence"/>
</dbReference>
<dbReference type="EMBL" id="JBHSFK010000002">
    <property type="protein sequence ID" value="MFC4498527.1"/>
    <property type="molecule type" value="Genomic_DNA"/>
</dbReference>
<protein>
    <submittedName>
        <fullName evidence="2">Uncharacterized protein</fullName>
    </submittedName>
</protein>
<comment type="caution">
    <text evidence="2">The sequence shown here is derived from an EMBL/GenBank/DDBJ whole genome shotgun (WGS) entry which is preliminary data.</text>
</comment>